<dbReference type="SMART" id="SM00342">
    <property type="entry name" value="HTH_ARAC"/>
    <property type="match status" value="1"/>
</dbReference>
<proteinExistence type="predicted"/>
<dbReference type="Gene3D" id="1.10.10.60">
    <property type="entry name" value="Homeodomain-like"/>
    <property type="match status" value="2"/>
</dbReference>
<dbReference type="InterPro" id="IPR003313">
    <property type="entry name" value="AraC-bd"/>
</dbReference>
<accession>A0A3D2X955</accession>
<dbReference type="GO" id="GO:0003700">
    <property type="term" value="F:DNA-binding transcription factor activity"/>
    <property type="evidence" value="ECO:0007669"/>
    <property type="project" value="InterPro"/>
</dbReference>
<dbReference type="PANTHER" id="PTHR43280:SF28">
    <property type="entry name" value="HTH-TYPE TRANSCRIPTIONAL ACTIVATOR RHAS"/>
    <property type="match status" value="1"/>
</dbReference>
<dbReference type="PROSITE" id="PS01124">
    <property type="entry name" value="HTH_ARAC_FAMILY_2"/>
    <property type="match status" value="1"/>
</dbReference>
<dbReference type="InterPro" id="IPR014710">
    <property type="entry name" value="RmlC-like_jellyroll"/>
</dbReference>
<dbReference type="InterPro" id="IPR018060">
    <property type="entry name" value="HTH_AraC"/>
</dbReference>
<evidence type="ECO:0000256" key="2">
    <source>
        <dbReference type="ARBA" id="ARBA00023125"/>
    </source>
</evidence>
<evidence type="ECO:0000256" key="3">
    <source>
        <dbReference type="ARBA" id="ARBA00023163"/>
    </source>
</evidence>
<feature type="domain" description="HTH araC/xylS-type" evidence="4">
    <location>
        <begin position="194"/>
        <end position="292"/>
    </location>
</feature>
<evidence type="ECO:0000313" key="6">
    <source>
        <dbReference type="Proteomes" id="UP000262969"/>
    </source>
</evidence>
<dbReference type="Gene3D" id="2.60.120.10">
    <property type="entry name" value="Jelly Rolls"/>
    <property type="match status" value="1"/>
</dbReference>
<reference evidence="5 6" key="1">
    <citation type="journal article" date="2018" name="Nat. Biotechnol.">
        <title>A standardized bacterial taxonomy based on genome phylogeny substantially revises the tree of life.</title>
        <authorList>
            <person name="Parks D.H."/>
            <person name="Chuvochina M."/>
            <person name="Waite D.W."/>
            <person name="Rinke C."/>
            <person name="Skarshewski A."/>
            <person name="Chaumeil P.A."/>
            <person name="Hugenholtz P."/>
        </authorList>
    </citation>
    <scope>NUCLEOTIDE SEQUENCE [LARGE SCALE GENOMIC DNA]</scope>
    <source>
        <strain evidence="5">UBA11728</strain>
    </source>
</reference>
<organism evidence="5 6">
    <name type="scientific">Lachnoclostridium phytofermentans</name>
    <dbReference type="NCBI Taxonomy" id="66219"/>
    <lineage>
        <taxon>Bacteria</taxon>
        <taxon>Bacillati</taxon>
        <taxon>Bacillota</taxon>
        <taxon>Clostridia</taxon>
        <taxon>Lachnospirales</taxon>
        <taxon>Lachnospiraceae</taxon>
    </lineage>
</organism>
<comment type="caution">
    <text evidence="5">The sequence shown here is derived from an EMBL/GenBank/DDBJ whole genome shotgun (WGS) entry which is preliminary data.</text>
</comment>
<sequence length="295" mass="35111">MQIITNKFHREMKEHGNDHFPFLISYERLSKYESGSFLWHWHPEIELTLIVKGEMIYTVNDHPYHLHEGEALFGNVSSFHTGTKFENRDCEYISITFDPKLIYGYENSIVYRKYVEPIIQNFSLPAIHFDFSKEWNNDIIAILKEIIAIGQNKEASYELDILMRLQQFWKILCLHNNSAPTMTAYDKRNYDRIRSILSYVDNNYTMKLTLEDISEHIHLCKSECCRLFKRYMKVSLFEFILQYRVEKSLNYLADPQYSIIEIANFVGFNDSNYYSKVFAKIKGCSPTKYRKKNLS</sequence>
<dbReference type="GO" id="GO:0043565">
    <property type="term" value="F:sequence-specific DNA binding"/>
    <property type="evidence" value="ECO:0007669"/>
    <property type="project" value="InterPro"/>
</dbReference>
<keyword evidence="2" id="KW-0238">DNA-binding</keyword>
<dbReference type="Pfam" id="PF12833">
    <property type="entry name" value="HTH_18"/>
    <property type="match status" value="1"/>
</dbReference>
<evidence type="ECO:0000256" key="1">
    <source>
        <dbReference type="ARBA" id="ARBA00023015"/>
    </source>
</evidence>
<gene>
    <name evidence="5" type="ORF">DHW61_10840</name>
</gene>
<evidence type="ECO:0000259" key="4">
    <source>
        <dbReference type="PROSITE" id="PS01124"/>
    </source>
</evidence>
<dbReference type="Proteomes" id="UP000262969">
    <property type="component" value="Unassembled WGS sequence"/>
</dbReference>
<protein>
    <submittedName>
        <fullName evidence="5">AraC family transcriptional regulator</fullName>
    </submittedName>
</protein>
<dbReference type="InterPro" id="IPR009057">
    <property type="entry name" value="Homeodomain-like_sf"/>
</dbReference>
<dbReference type="EMBL" id="DPVV01000362">
    <property type="protein sequence ID" value="HCL02888.1"/>
    <property type="molecule type" value="Genomic_DNA"/>
</dbReference>
<dbReference type="PANTHER" id="PTHR43280">
    <property type="entry name" value="ARAC-FAMILY TRANSCRIPTIONAL REGULATOR"/>
    <property type="match status" value="1"/>
</dbReference>
<keyword evidence="3" id="KW-0804">Transcription</keyword>
<dbReference type="SUPFAM" id="SSF46689">
    <property type="entry name" value="Homeodomain-like"/>
    <property type="match status" value="1"/>
</dbReference>
<dbReference type="AlphaFoldDB" id="A0A3D2X955"/>
<dbReference type="InterPro" id="IPR037923">
    <property type="entry name" value="HTH-like"/>
</dbReference>
<keyword evidence="1" id="KW-0805">Transcription regulation</keyword>
<dbReference type="SUPFAM" id="SSF51215">
    <property type="entry name" value="Regulatory protein AraC"/>
    <property type="match status" value="1"/>
</dbReference>
<name>A0A3D2X955_9FIRM</name>
<evidence type="ECO:0000313" key="5">
    <source>
        <dbReference type="EMBL" id="HCL02888.1"/>
    </source>
</evidence>
<dbReference type="Pfam" id="PF02311">
    <property type="entry name" value="AraC_binding"/>
    <property type="match status" value="1"/>
</dbReference>